<dbReference type="GeneID" id="38779595"/>
<dbReference type="PROSITE" id="PS50102">
    <property type="entry name" value="RRM"/>
    <property type="match status" value="1"/>
</dbReference>
<accession>A0A401GKI0</accession>
<dbReference type="SMART" id="SM00361">
    <property type="entry name" value="RRM_1"/>
    <property type="match status" value="1"/>
</dbReference>
<dbReference type="CDD" id="cd12374">
    <property type="entry name" value="RRM_UHM_SPF45_PUF60"/>
    <property type="match status" value="1"/>
</dbReference>
<evidence type="ECO:0000256" key="7">
    <source>
        <dbReference type="SAM" id="MobiDB-lite"/>
    </source>
</evidence>
<organism evidence="10 11">
    <name type="scientific">Sparassis crispa</name>
    <dbReference type="NCBI Taxonomy" id="139825"/>
    <lineage>
        <taxon>Eukaryota</taxon>
        <taxon>Fungi</taxon>
        <taxon>Dikarya</taxon>
        <taxon>Basidiomycota</taxon>
        <taxon>Agaricomycotina</taxon>
        <taxon>Agaricomycetes</taxon>
        <taxon>Polyporales</taxon>
        <taxon>Sparassidaceae</taxon>
        <taxon>Sparassis</taxon>
    </lineage>
</organism>
<dbReference type="PROSITE" id="PS50174">
    <property type="entry name" value="G_PATCH"/>
    <property type="match status" value="1"/>
</dbReference>
<proteinExistence type="predicted"/>
<dbReference type="Gene3D" id="3.30.70.330">
    <property type="match status" value="1"/>
</dbReference>
<name>A0A401GKI0_9APHY</name>
<evidence type="ECO:0000256" key="4">
    <source>
        <dbReference type="ARBA" id="ARBA00023187"/>
    </source>
</evidence>
<keyword evidence="3 6" id="KW-0694">RNA-binding</keyword>
<feature type="compositionally biased region" description="Polar residues" evidence="7">
    <location>
        <begin position="18"/>
        <end position="33"/>
    </location>
</feature>
<gene>
    <name evidence="10" type="ORF">SCP_0410630</name>
</gene>
<comment type="subcellular location">
    <subcellularLocation>
        <location evidence="1">Nucleus</location>
    </subcellularLocation>
</comment>
<dbReference type="Pfam" id="PF01585">
    <property type="entry name" value="G-patch"/>
    <property type="match status" value="1"/>
</dbReference>
<dbReference type="GO" id="GO:0071011">
    <property type="term" value="C:precatalytic spliceosome"/>
    <property type="evidence" value="ECO:0007669"/>
    <property type="project" value="TreeGrafter"/>
</dbReference>
<dbReference type="InterPro" id="IPR000467">
    <property type="entry name" value="G_patch_dom"/>
</dbReference>
<evidence type="ECO:0000256" key="6">
    <source>
        <dbReference type="PROSITE-ProRule" id="PRU00176"/>
    </source>
</evidence>
<dbReference type="RefSeq" id="XP_027613591.1">
    <property type="nucleotide sequence ID" value="XM_027757790.1"/>
</dbReference>
<dbReference type="PANTHER" id="PTHR13288">
    <property type="entry name" value="SPLICING FACTOR 45 SPF45"/>
    <property type="match status" value="1"/>
</dbReference>
<feature type="region of interest" description="Disordered" evidence="7">
    <location>
        <begin position="539"/>
        <end position="560"/>
    </location>
</feature>
<dbReference type="PANTHER" id="PTHR13288:SF8">
    <property type="entry name" value="SPLICING FACTOR 45"/>
    <property type="match status" value="1"/>
</dbReference>
<feature type="compositionally biased region" description="Low complexity" evidence="7">
    <location>
        <begin position="472"/>
        <end position="495"/>
    </location>
</feature>
<feature type="compositionally biased region" description="Low complexity" evidence="7">
    <location>
        <begin position="326"/>
        <end position="351"/>
    </location>
</feature>
<feature type="region of interest" description="Disordered" evidence="7">
    <location>
        <begin position="141"/>
        <end position="460"/>
    </location>
</feature>
<keyword evidence="4" id="KW-0508">mRNA splicing</keyword>
<feature type="domain" description="G-patch" evidence="9">
    <location>
        <begin position="502"/>
        <end position="550"/>
    </location>
</feature>
<dbReference type="SUPFAM" id="SSF54928">
    <property type="entry name" value="RNA-binding domain, RBD"/>
    <property type="match status" value="1"/>
</dbReference>
<feature type="region of interest" description="Disordered" evidence="7">
    <location>
        <begin position="18"/>
        <end position="60"/>
    </location>
</feature>
<dbReference type="STRING" id="139825.A0A401GKI0"/>
<evidence type="ECO:0000313" key="11">
    <source>
        <dbReference type="Proteomes" id="UP000287166"/>
    </source>
</evidence>
<dbReference type="EMBL" id="BFAD01000004">
    <property type="protein sequence ID" value="GBE82678.1"/>
    <property type="molecule type" value="Genomic_DNA"/>
</dbReference>
<evidence type="ECO:0000259" key="9">
    <source>
        <dbReference type="PROSITE" id="PS50174"/>
    </source>
</evidence>
<dbReference type="OrthoDB" id="5411533at2759"/>
<comment type="caution">
    <text evidence="10">The sequence shown here is derived from an EMBL/GenBank/DDBJ whole genome shotgun (WGS) entry which is preliminary data.</text>
</comment>
<evidence type="ECO:0000256" key="2">
    <source>
        <dbReference type="ARBA" id="ARBA00022664"/>
    </source>
</evidence>
<keyword evidence="11" id="KW-1185">Reference proteome</keyword>
<evidence type="ECO:0000256" key="5">
    <source>
        <dbReference type="ARBA" id="ARBA00023242"/>
    </source>
</evidence>
<protein>
    <recommendedName>
        <fullName evidence="12">G-patch domain-containing protein</fullName>
    </recommendedName>
</protein>
<dbReference type="InterPro" id="IPR040052">
    <property type="entry name" value="RBM17"/>
</dbReference>
<dbReference type="InterPro" id="IPR035979">
    <property type="entry name" value="RBD_domain_sf"/>
</dbReference>
<dbReference type="GO" id="GO:0003723">
    <property type="term" value="F:RNA binding"/>
    <property type="evidence" value="ECO:0007669"/>
    <property type="project" value="UniProtKB-UniRule"/>
</dbReference>
<evidence type="ECO:0000256" key="3">
    <source>
        <dbReference type="ARBA" id="ARBA00022884"/>
    </source>
</evidence>
<dbReference type="GO" id="GO:0045292">
    <property type="term" value="P:mRNA cis splicing, via spliceosome"/>
    <property type="evidence" value="ECO:0007669"/>
    <property type="project" value="InterPro"/>
</dbReference>
<feature type="compositionally biased region" description="Basic and acidic residues" evidence="7">
    <location>
        <begin position="496"/>
        <end position="518"/>
    </location>
</feature>
<feature type="compositionally biased region" description="Low complexity" evidence="7">
    <location>
        <begin position="243"/>
        <end position="253"/>
    </location>
</feature>
<feature type="compositionally biased region" description="Pro residues" evidence="7">
    <location>
        <begin position="285"/>
        <end position="295"/>
    </location>
</feature>
<feature type="compositionally biased region" description="Pro residues" evidence="7">
    <location>
        <begin position="429"/>
        <end position="442"/>
    </location>
</feature>
<reference evidence="10 11" key="1">
    <citation type="journal article" date="2018" name="Sci. Rep.">
        <title>Genome sequence of the cauliflower mushroom Sparassis crispa (Hanabiratake) and its association with beneficial usage.</title>
        <authorList>
            <person name="Kiyama R."/>
            <person name="Furutani Y."/>
            <person name="Kawaguchi K."/>
            <person name="Nakanishi T."/>
        </authorList>
    </citation>
    <scope>NUCLEOTIDE SEQUENCE [LARGE SCALE GENOMIC DNA]</scope>
</reference>
<dbReference type="SMART" id="SM00443">
    <property type="entry name" value="G_patch"/>
    <property type="match status" value="1"/>
</dbReference>
<feature type="compositionally biased region" description="Basic and acidic residues" evidence="7">
    <location>
        <begin position="255"/>
        <end position="271"/>
    </location>
</feature>
<feature type="compositionally biased region" description="Basic residues" evidence="7">
    <location>
        <begin position="176"/>
        <end position="189"/>
    </location>
</feature>
<evidence type="ECO:0000256" key="1">
    <source>
        <dbReference type="ARBA" id="ARBA00004123"/>
    </source>
</evidence>
<feature type="compositionally biased region" description="Polar residues" evidence="7">
    <location>
        <begin position="42"/>
        <end position="52"/>
    </location>
</feature>
<evidence type="ECO:0008006" key="12">
    <source>
        <dbReference type="Google" id="ProtNLM"/>
    </source>
</evidence>
<dbReference type="InterPro" id="IPR012677">
    <property type="entry name" value="Nucleotide-bd_a/b_plait_sf"/>
</dbReference>
<keyword evidence="2" id="KW-0507">mRNA processing</keyword>
<evidence type="ECO:0000313" key="10">
    <source>
        <dbReference type="EMBL" id="GBE82678.1"/>
    </source>
</evidence>
<feature type="compositionally biased region" description="Basic and acidic residues" evidence="7">
    <location>
        <begin position="209"/>
        <end position="238"/>
    </location>
</feature>
<dbReference type="AlphaFoldDB" id="A0A401GKI0"/>
<dbReference type="Proteomes" id="UP000287166">
    <property type="component" value="Unassembled WGS sequence"/>
</dbReference>
<dbReference type="InParanoid" id="A0A401GKI0"/>
<dbReference type="InterPro" id="IPR003954">
    <property type="entry name" value="RRM_euk-type"/>
</dbReference>
<dbReference type="FunFam" id="3.30.70.330:FF:000382">
    <property type="entry name" value="G-patch domain-containing protein"/>
    <property type="match status" value="1"/>
</dbReference>
<evidence type="ECO:0000259" key="8">
    <source>
        <dbReference type="PROSITE" id="PS50102"/>
    </source>
</evidence>
<feature type="domain" description="RRM" evidence="8">
    <location>
        <begin position="587"/>
        <end position="674"/>
    </location>
</feature>
<keyword evidence="5" id="KW-0539">Nucleus</keyword>
<dbReference type="InterPro" id="IPR000504">
    <property type="entry name" value="RRM_dom"/>
</dbReference>
<sequence>MSSRAGGLYGGIQFSSTKAFSSSTPQNAVQTPVTAPVEKTEVTATPSTDQPSTVPPVENASATASISTTFDAGASAKATAGWSASLAFAPIRRNQAQKAKPAAPRLPVGAAMTTAMGAGAPAAISSTAIVFAPPALVEPAKPAETQNQPQGQGWGRKVKPPSMVLDEDVNGFKTQKGGKKKGKGKKHKNAPIVAVWDPTEQYNPMRPNDYNEYKNHKRHEHEERREQLAEKRRAEERKRNRRSNSYSDSYGSGSDDERPRKAGRFDDRDDYRNEEDYDKPRGPGSGPPGQPPPAAMPMNLTGDEAYQRRLAMSAAFRRAASPGPPTSSTTPVTSTEFVIPSSSSARSSVSSTVPQAPVSGLPPSFSPAAADDEDEDVIPGLNVPSAPRILQGETGEDAYLRRLALSQASPPSAPAREERDGSPLAYNPFAPPSSVPPPPTLAPPMGTTLSEEKVRSSQQVAAAIAAKLRALAPPAGSDSPELSAASSSQSPVPEAAPKRPDPRGFAERLMAKWGHKEGQGLGADGSGIVHALTVEQVAGGKGKGRGGKAKEQGNKSIGVGSKMGKIVNLNEDAKTREDRERFGEPSRVVVLTNMVGPEDVGDEDLREEIGDECSKNGTVERVIVHLVQPPPEEPEDAVRIFVLFAGPVGAWKTVRELDGRYFGGRSVRARYFPEARFNQFAFDAPL</sequence>
<feature type="region of interest" description="Disordered" evidence="7">
    <location>
        <begin position="472"/>
        <end position="525"/>
    </location>
</feature>